<dbReference type="InterPro" id="IPR051064">
    <property type="entry name" value="SEC14/CRAL-TRIO_domain"/>
</dbReference>
<gene>
    <name evidence="2" type="ORF">WR25_09372</name>
</gene>
<keyword evidence="3" id="KW-1185">Reference proteome</keyword>
<dbReference type="OrthoDB" id="1434354at2759"/>
<dbReference type="SMART" id="SM00516">
    <property type="entry name" value="SEC14"/>
    <property type="match status" value="1"/>
</dbReference>
<dbReference type="Gene3D" id="2.60.120.680">
    <property type="entry name" value="GOLD domain"/>
    <property type="match status" value="1"/>
</dbReference>
<comment type="caution">
    <text evidence="2">The sequence shown here is derived from an EMBL/GenBank/DDBJ whole genome shotgun (WGS) entry which is preliminary data.</text>
</comment>
<evidence type="ECO:0000259" key="1">
    <source>
        <dbReference type="PROSITE" id="PS50191"/>
    </source>
</evidence>
<dbReference type="GO" id="GO:0005737">
    <property type="term" value="C:cytoplasm"/>
    <property type="evidence" value="ECO:0007669"/>
    <property type="project" value="TreeGrafter"/>
</dbReference>
<evidence type="ECO:0000313" key="3">
    <source>
        <dbReference type="Proteomes" id="UP000218231"/>
    </source>
</evidence>
<reference evidence="2 3" key="1">
    <citation type="journal article" date="2017" name="Curr. Biol.">
        <title>Genome architecture and evolution of a unichromosomal asexual nematode.</title>
        <authorList>
            <person name="Fradin H."/>
            <person name="Zegar C."/>
            <person name="Gutwein M."/>
            <person name="Lucas J."/>
            <person name="Kovtun M."/>
            <person name="Corcoran D."/>
            <person name="Baugh L.R."/>
            <person name="Kiontke K."/>
            <person name="Gunsalus K."/>
            <person name="Fitch D.H."/>
            <person name="Piano F."/>
        </authorList>
    </citation>
    <scope>NUCLEOTIDE SEQUENCE [LARGE SCALE GENOMIC DNA]</scope>
    <source>
        <strain evidence="2">PF1309</strain>
    </source>
</reference>
<accession>A0A2A2KWE3</accession>
<feature type="domain" description="CRAL-TRIO" evidence="1">
    <location>
        <begin position="88"/>
        <end position="269"/>
    </location>
</feature>
<dbReference type="EMBL" id="LIAE01007581">
    <property type="protein sequence ID" value="PAV78295.1"/>
    <property type="molecule type" value="Genomic_DNA"/>
</dbReference>
<dbReference type="Pfam" id="PF00650">
    <property type="entry name" value="CRAL_TRIO"/>
    <property type="match status" value="1"/>
</dbReference>
<dbReference type="STRING" id="2018661.A0A2A2KWE3"/>
<dbReference type="CDD" id="cd00170">
    <property type="entry name" value="SEC14"/>
    <property type="match status" value="1"/>
</dbReference>
<evidence type="ECO:0000313" key="2">
    <source>
        <dbReference type="EMBL" id="PAV78295.1"/>
    </source>
</evidence>
<dbReference type="PANTHER" id="PTHR23324">
    <property type="entry name" value="SEC14 RELATED PROTEIN"/>
    <property type="match status" value="1"/>
</dbReference>
<name>A0A2A2KWE3_9BILA</name>
<dbReference type="SUPFAM" id="SSF52087">
    <property type="entry name" value="CRAL/TRIO domain"/>
    <property type="match status" value="1"/>
</dbReference>
<protein>
    <recommendedName>
        <fullName evidence="1">CRAL-TRIO domain-containing protein</fullName>
    </recommendedName>
</protein>
<dbReference type="PROSITE" id="PS50191">
    <property type="entry name" value="CRAL_TRIO"/>
    <property type="match status" value="1"/>
</dbReference>
<dbReference type="Proteomes" id="UP000218231">
    <property type="component" value="Unassembled WGS sequence"/>
</dbReference>
<dbReference type="InterPro" id="IPR036865">
    <property type="entry name" value="CRAL-TRIO_dom_sf"/>
</dbReference>
<dbReference type="Gene3D" id="3.40.525.10">
    <property type="entry name" value="CRAL-TRIO lipid binding domain"/>
    <property type="match status" value="1"/>
</dbReference>
<dbReference type="InterPro" id="IPR001251">
    <property type="entry name" value="CRAL-TRIO_dom"/>
</dbReference>
<organism evidence="2 3">
    <name type="scientific">Diploscapter pachys</name>
    <dbReference type="NCBI Taxonomy" id="2018661"/>
    <lineage>
        <taxon>Eukaryota</taxon>
        <taxon>Metazoa</taxon>
        <taxon>Ecdysozoa</taxon>
        <taxon>Nematoda</taxon>
        <taxon>Chromadorea</taxon>
        <taxon>Rhabditida</taxon>
        <taxon>Rhabditina</taxon>
        <taxon>Rhabditomorpha</taxon>
        <taxon>Rhabditoidea</taxon>
        <taxon>Rhabditidae</taxon>
        <taxon>Diploscapter</taxon>
    </lineage>
</organism>
<sequence length="378" mass="44253">MTVANARRADDPPSENEKELIEELRLRLKDKLPGGIPEDLDTDLNLNRWIRGYNGNIDDRIVQNFSEYVASRKAADFIGKDFVDKFFEMENIAPFLPFIASSRLQDRQFSEELNAFLFVERAWSQPKEFIKVFKTSDYLLHCFGYSEVLLQLILNREKKQDPSKGPVQFIVLFDLQTVNIMDYVTPSGYLKLWQLRSALWQDWFPEMCSAIYLLHPPRIISLVWSIAKLFLSEENLKRIVICHSEKELLKHLPKWFVPKEYGGDFVNQIPPGDESGVSIRRKITSADYYKPHLHYKKYGIERPKPSKKDIGPGEKFIIPLHAGNDKNLLLWDLTVSGEVEFCIYKEKVRVCKFNFKLKDAFRTNPNYSTRNYDLLRIN</sequence>
<dbReference type="PANTHER" id="PTHR23324:SF87">
    <property type="entry name" value="CRAL-TRIO DOMAIN-CONTAINING PROTEIN C34C12.6"/>
    <property type="match status" value="1"/>
</dbReference>
<proteinExistence type="predicted"/>
<dbReference type="AlphaFoldDB" id="A0A2A2KWE3"/>